<name>A0A2J6RH69_HYAVF</name>
<comment type="cofactor">
    <cofactor evidence="1">
        <name>Zn(2+)</name>
        <dbReference type="ChEBI" id="CHEBI:29105"/>
    </cofactor>
</comment>
<dbReference type="InterPro" id="IPR006680">
    <property type="entry name" value="Amidohydro-rel"/>
</dbReference>
<evidence type="ECO:0000259" key="5">
    <source>
        <dbReference type="Pfam" id="PF01979"/>
    </source>
</evidence>
<dbReference type="GO" id="GO:0019239">
    <property type="term" value="F:deaminase activity"/>
    <property type="evidence" value="ECO:0007669"/>
    <property type="project" value="TreeGrafter"/>
</dbReference>
<dbReference type="GO" id="GO:0046872">
    <property type="term" value="F:metal ion binding"/>
    <property type="evidence" value="ECO:0007669"/>
    <property type="project" value="UniProtKB-KW"/>
</dbReference>
<evidence type="ECO:0000256" key="2">
    <source>
        <dbReference type="ARBA" id="ARBA00022723"/>
    </source>
</evidence>
<sequence>MASNSILLQGGTLLVHGNNDHIQSVKTDLLIEGSIIAKIEAGIKASSETQVIDCTDKIVSPGFIDTHHHVWQTLQKGRHANELLLSYMASGNLTNSLHTPSDIFWGELGGVLECLDVGTTTVVDHAHLNYSPEHSKAAIAATLSSGIRSVFCYCPTPRLDSWDPFTINMDLLPPWVMSTLEELVAHKSLLQSRVQLGFAFDGSFLPKEVLVNLFDKVKSLGIKVITTHYVHTASFSPISIVELYHNYGILDHHILFSHCSGATETDAKLIHKSNSHLSSTPSTELQMALGIPVAFSDLGLESQSSVGVDCHSNQSASIPSELRLLLQSSRALYNEKFISQDKIPKKVNKTVEEAFNLGTIQGARAIGRESELGSLSVGKKADILIWDATTPGMVCAAEEDPVAAIVLHSSPGDLETTIVDGVVRKEGGKLKSVDFEVGKELWDSEKGVWGWKDVSKELVRRRVDMAKKFEAIDIEKARKGVIQGFYIDESKIVDSV</sequence>
<dbReference type="Gene3D" id="3.20.20.140">
    <property type="entry name" value="Metal-dependent hydrolases"/>
    <property type="match status" value="1"/>
</dbReference>
<dbReference type="Pfam" id="PF01979">
    <property type="entry name" value="Amidohydro_1"/>
    <property type="match status" value="1"/>
</dbReference>
<dbReference type="PANTHER" id="PTHR11271">
    <property type="entry name" value="GUANINE DEAMINASE"/>
    <property type="match status" value="1"/>
</dbReference>
<dbReference type="SUPFAM" id="SSF51338">
    <property type="entry name" value="Composite domain of metallo-dependent hydrolases"/>
    <property type="match status" value="2"/>
</dbReference>
<keyword evidence="2" id="KW-0479">Metal-binding</keyword>
<dbReference type="AlphaFoldDB" id="A0A2J6RH69"/>
<dbReference type="GO" id="GO:0005829">
    <property type="term" value="C:cytosol"/>
    <property type="evidence" value="ECO:0007669"/>
    <property type="project" value="TreeGrafter"/>
</dbReference>
<dbReference type="SUPFAM" id="SSF51556">
    <property type="entry name" value="Metallo-dependent hydrolases"/>
    <property type="match status" value="1"/>
</dbReference>
<feature type="domain" description="Amidohydrolase-related" evidence="5">
    <location>
        <begin position="58"/>
        <end position="423"/>
    </location>
</feature>
<gene>
    <name evidence="6" type="ORF">L207DRAFT_513851</name>
</gene>
<evidence type="ECO:0000256" key="3">
    <source>
        <dbReference type="ARBA" id="ARBA00022801"/>
    </source>
</evidence>
<evidence type="ECO:0000256" key="4">
    <source>
        <dbReference type="ARBA" id="ARBA00022833"/>
    </source>
</evidence>
<dbReference type="STRING" id="1149755.A0A2J6RH69"/>
<dbReference type="Proteomes" id="UP000235786">
    <property type="component" value="Unassembled WGS sequence"/>
</dbReference>
<keyword evidence="4" id="KW-0862">Zinc</keyword>
<keyword evidence="3 6" id="KW-0378">Hydrolase</keyword>
<dbReference type="Gene3D" id="2.30.40.10">
    <property type="entry name" value="Urease, subunit C, domain 1"/>
    <property type="match status" value="1"/>
</dbReference>
<keyword evidence="7" id="KW-1185">Reference proteome</keyword>
<dbReference type="EMBL" id="KZ613948">
    <property type="protein sequence ID" value="PMD37865.1"/>
    <property type="molecule type" value="Genomic_DNA"/>
</dbReference>
<reference evidence="6 7" key="1">
    <citation type="submission" date="2016-04" db="EMBL/GenBank/DDBJ databases">
        <title>A degradative enzymes factory behind the ericoid mycorrhizal symbiosis.</title>
        <authorList>
            <consortium name="DOE Joint Genome Institute"/>
            <person name="Martino E."/>
            <person name="Morin E."/>
            <person name="Grelet G."/>
            <person name="Kuo A."/>
            <person name="Kohler A."/>
            <person name="Daghino S."/>
            <person name="Barry K."/>
            <person name="Choi C."/>
            <person name="Cichocki N."/>
            <person name="Clum A."/>
            <person name="Copeland A."/>
            <person name="Hainaut M."/>
            <person name="Haridas S."/>
            <person name="Labutti K."/>
            <person name="Lindquist E."/>
            <person name="Lipzen A."/>
            <person name="Khouja H.-R."/>
            <person name="Murat C."/>
            <person name="Ohm R."/>
            <person name="Olson A."/>
            <person name="Spatafora J."/>
            <person name="Veneault-Fourrey C."/>
            <person name="Henrissat B."/>
            <person name="Grigoriev I."/>
            <person name="Martin F."/>
            <person name="Perotto S."/>
        </authorList>
    </citation>
    <scope>NUCLEOTIDE SEQUENCE [LARGE SCALE GENOMIC DNA]</scope>
    <source>
        <strain evidence="6 7">F</strain>
    </source>
</reference>
<evidence type="ECO:0000256" key="1">
    <source>
        <dbReference type="ARBA" id="ARBA00001947"/>
    </source>
</evidence>
<dbReference type="OrthoDB" id="194468at2759"/>
<evidence type="ECO:0000313" key="6">
    <source>
        <dbReference type="EMBL" id="PMD37865.1"/>
    </source>
</evidence>
<accession>A0A2J6RH69</accession>
<dbReference type="InterPro" id="IPR032466">
    <property type="entry name" value="Metal_Hydrolase"/>
</dbReference>
<dbReference type="InterPro" id="IPR011059">
    <property type="entry name" value="Metal-dep_hydrolase_composite"/>
</dbReference>
<dbReference type="InterPro" id="IPR051607">
    <property type="entry name" value="Metallo-dep_hydrolases"/>
</dbReference>
<dbReference type="PANTHER" id="PTHR11271:SF37">
    <property type="entry name" value="FAMILY PROTEIN, PUTATIVE (AFU_ORTHOLOGUE AFUA_4G00460)-RELATED"/>
    <property type="match status" value="1"/>
</dbReference>
<proteinExistence type="predicted"/>
<evidence type="ECO:0000313" key="7">
    <source>
        <dbReference type="Proteomes" id="UP000235786"/>
    </source>
</evidence>
<organism evidence="6 7">
    <name type="scientific">Hyaloscypha variabilis (strain UAMH 11265 / GT02V1 / F)</name>
    <name type="common">Meliniomyces variabilis</name>
    <dbReference type="NCBI Taxonomy" id="1149755"/>
    <lineage>
        <taxon>Eukaryota</taxon>
        <taxon>Fungi</taxon>
        <taxon>Dikarya</taxon>
        <taxon>Ascomycota</taxon>
        <taxon>Pezizomycotina</taxon>
        <taxon>Leotiomycetes</taxon>
        <taxon>Helotiales</taxon>
        <taxon>Hyaloscyphaceae</taxon>
        <taxon>Hyaloscypha</taxon>
        <taxon>Hyaloscypha variabilis</taxon>
    </lineage>
</organism>
<protein>
    <submittedName>
        <fullName evidence="6">Metallo-dependent hydrolase</fullName>
    </submittedName>
</protein>